<keyword evidence="3" id="KW-1003">Cell membrane</keyword>
<evidence type="ECO:0000256" key="21">
    <source>
        <dbReference type="RuleBase" id="RU000687"/>
    </source>
</evidence>
<keyword evidence="8 21" id="KW-0406">Ion transport</keyword>
<dbReference type="OrthoDB" id="407674at2759"/>
<keyword evidence="10" id="KW-1015">Disulfide bond</keyword>
<evidence type="ECO:0000256" key="13">
    <source>
        <dbReference type="ARBA" id="ARBA00023180"/>
    </source>
</evidence>
<evidence type="ECO:0000256" key="19">
    <source>
        <dbReference type="ARBA" id="ARBA00034104"/>
    </source>
</evidence>
<protein>
    <recommendedName>
        <fullName evidence="20">Gamma-aminobutyric acid receptor subunit beta</fullName>
    </recommendedName>
</protein>
<dbReference type="InterPro" id="IPR018000">
    <property type="entry name" value="Neurotransmitter_ion_chnl_CS"/>
</dbReference>
<keyword evidence="15" id="KW-0628">Postsynaptic cell membrane</keyword>
<dbReference type="CDD" id="cd19049">
    <property type="entry name" value="LGIC_TM_anion"/>
    <property type="match status" value="1"/>
</dbReference>
<dbReference type="Gene3D" id="1.20.58.390">
    <property type="entry name" value="Neurotransmitter-gated ion-channel transmembrane domain"/>
    <property type="match status" value="1"/>
</dbReference>
<evidence type="ECO:0000256" key="11">
    <source>
        <dbReference type="ARBA" id="ARBA00023170"/>
    </source>
</evidence>
<evidence type="ECO:0000256" key="14">
    <source>
        <dbReference type="ARBA" id="ARBA00023214"/>
    </source>
</evidence>
<evidence type="ECO:0000256" key="17">
    <source>
        <dbReference type="ARBA" id="ARBA00023303"/>
    </source>
</evidence>
<evidence type="ECO:0000256" key="1">
    <source>
        <dbReference type="ARBA" id="ARBA00010180"/>
    </source>
</evidence>
<keyword evidence="7" id="KW-0770">Synapse</keyword>
<dbReference type="GO" id="GO:0004888">
    <property type="term" value="F:transmembrane signaling receptor activity"/>
    <property type="evidence" value="ECO:0007669"/>
    <property type="project" value="InterPro"/>
</dbReference>
<evidence type="ECO:0000313" key="25">
    <source>
        <dbReference type="EMBL" id="RNA13243.1"/>
    </source>
</evidence>
<keyword evidence="14" id="KW-0868">Chloride</keyword>
<comment type="similarity">
    <text evidence="1">Belongs to the ligand-gated ion channel (TC 1.A.9) family. Gamma-aminobutyric acid receptor (TC 1.A.9.5) subfamily.</text>
</comment>
<dbReference type="EMBL" id="REGN01005466">
    <property type="protein sequence ID" value="RNA13243.1"/>
    <property type="molecule type" value="Genomic_DNA"/>
</dbReference>
<proteinExistence type="inferred from homology"/>
<dbReference type="InterPro" id="IPR036734">
    <property type="entry name" value="Neur_chan_lig-bd_sf"/>
</dbReference>
<feature type="domain" description="Neurotransmitter-gated ion-channel ligand-binding" evidence="23">
    <location>
        <begin position="53"/>
        <end position="234"/>
    </location>
</feature>
<feature type="transmembrane region" description="Helical" evidence="21">
    <location>
        <begin position="257"/>
        <end position="279"/>
    </location>
</feature>
<name>A0A3M7QPN0_BRAPC</name>
<evidence type="ECO:0000259" key="24">
    <source>
        <dbReference type="Pfam" id="PF02932"/>
    </source>
</evidence>
<organism evidence="25 26">
    <name type="scientific">Brachionus plicatilis</name>
    <name type="common">Marine rotifer</name>
    <name type="synonym">Brachionus muelleri</name>
    <dbReference type="NCBI Taxonomy" id="10195"/>
    <lineage>
        <taxon>Eukaryota</taxon>
        <taxon>Metazoa</taxon>
        <taxon>Spiralia</taxon>
        <taxon>Gnathifera</taxon>
        <taxon>Rotifera</taxon>
        <taxon>Eurotatoria</taxon>
        <taxon>Monogononta</taxon>
        <taxon>Pseudotrocha</taxon>
        <taxon>Ploima</taxon>
        <taxon>Brachionidae</taxon>
        <taxon>Brachionus</taxon>
    </lineage>
</organism>
<reference evidence="25 26" key="1">
    <citation type="journal article" date="2018" name="Sci. Rep.">
        <title>Genomic signatures of local adaptation to the degree of environmental predictability in rotifers.</title>
        <authorList>
            <person name="Franch-Gras L."/>
            <person name="Hahn C."/>
            <person name="Garcia-Roger E.M."/>
            <person name="Carmona M.J."/>
            <person name="Serra M."/>
            <person name="Gomez A."/>
        </authorList>
    </citation>
    <scope>NUCLEOTIDE SEQUENCE [LARGE SCALE GENOMIC DNA]</scope>
    <source>
        <strain evidence="25">HYR1</strain>
    </source>
</reference>
<dbReference type="InterPro" id="IPR006028">
    <property type="entry name" value="GABAA/Glycine_rcpt"/>
</dbReference>
<dbReference type="PRINTS" id="PR00253">
    <property type="entry name" value="GABAARECEPTR"/>
</dbReference>
<dbReference type="InterPro" id="IPR006202">
    <property type="entry name" value="Neur_chan_lig-bd"/>
</dbReference>
<dbReference type="GO" id="GO:0005254">
    <property type="term" value="F:chloride channel activity"/>
    <property type="evidence" value="ECO:0007669"/>
    <property type="project" value="UniProtKB-KW"/>
</dbReference>
<evidence type="ECO:0000256" key="20">
    <source>
        <dbReference type="ARBA" id="ARBA00071250"/>
    </source>
</evidence>
<evidence type="ECO:0000256" key="12">
    <source>
        <dbReference type="ARBA" id="ARBA00023173"/>
    </source>
</evidence>
<keyword evidence="13" id="KW-0325">Glycoprotein</keyword>
<dbReference type="AlphaFoldDB" id="A0A3M7QPN0"/>
<dbReference type="PRINTS" id="PR00252">
    <property type="entry name" value="NRIONCHANNEL"/>
</dbReference>
<dbReference type="Pfam" id="PF02931">
    <property type="entry name" value="Neur_chan_LBD"/>
    <property type="match status" value="1"/>
</dbReference>
<comment type="caution">
    <text evidence="21">Lacks conserved residue(s) required for the propagation of feature annotation.</text>
</comment>
<dbReference type="InterPro" id="IPR006029">
    <property type="entry name" value="Neurotrans-gated_channel_TM"/>
</dbReference>
<evidence type="ECO:0000313" key="26">
    <source>
        <dbReference type="Proteomes" id="UP000276133"/>
    </source>
</evidence>
<dbReference type="STRING" id="10195.A0A3M7QPN0"/>
<evidence type="ECO:0000256" key="4">
    <source>
        <dbReference type="ARBA" id="ARBA00022692"/>
    </source>
</evidence>
<keyword evidence="16" id="KW-1071">Ligand-gated ion channel</keyword>
<dbReference type="Gene3D" id="2.70.170.10">
    <property type="entry name" value="Neurotransmitter-gated ion-channel ligand-binding domain"/>
    <property type="match status" value="1"/>
</dbReference>
<keyword evidence="17 21" id="KW-0407">Ion channel</keyword>
<dbReference type="GO" id="GO:0005230">
    <property type="term" value="F:extracellular ligand-gated monoatomic ion channel activity"/>
    <property type="evidence" value="ECO:0007669"/>
    <property type="project" value="InterPro"/>
</dbReference>
<comment type="catalytic activity">
    <reaction evidence="18">
        <text>chloride(in) = chloride(out)</text>
        <dbReference type="Rhea" id="RHEA:29823"/>
        <dbReference type="ChEBI" id="CHEBI:17996"/>
    </reaction>
</comment>
<keyword evidence="6 21" id="KW-1133">Transmembrane helix</keyword>
<evidence type="ECO:0000256" key="7">
    <source>
        <dbReference type="ARBA" id="ARBA00023018"/>
    </source>
</evidence>
<evidence type="ECO:0000256" key="18">
    <source>
        <dbReference type="ARBA" id="ARBA00024167"/>
    </source>
</evidence>
<dbReference type="SUPFAM" id="SSF90112">
    <property type="entry name" value="Neurotransmitter-gated ion-channel transmembrane pore"/>
    <property type="match status" value="1"/>
</dbReference>
<dbReference type="InterPro" id="IPR038050">
    <property type="entry name" value="Neuro_actylchol_rec"/>
</dbReference>
<dbReference type="SUPFAM" id="SSF63712">
    <property type="entry name" value="Nicotinic receptor ligand binding domain-like"/>
    <property type="match status" value="1"/>
</dbReference>
<evidence type="ECO:0000256" key="9">
    <source>
        <dbReference type="ARBA" id="ARBA00023136"/>
    </source>
</evidence>
<dbReference type="InterPro" id="IPR036719">
    <property type="entry name" value="Neuro-gated_channel_TM_sf"/>
</dbReference>
<keyword evidence="4 21" id="KW-0812">Transmembrane</keyword>
<dbReference type="Proteomes" id="UP000276133">
    <property type="component" value="Unassembled WGS sequence"/>
</dbReference>
<keyword evidence="11 25" id="KW-0675">Receptor</keyword>
<keyword evidence="5" id="KW-0732">Signal</keyword>
<dbReference type="FunFam" id="1.20.58.390:FF:000005">
    <property type="entry name" value="Putative gamma-aminobutyric acid receptor subunit rho-2-like"/>
    <property type="match status" value="1"/>
</dbReference>
<evidence type="ECO:0000256" key="16">
    <source>
        <dbReference type="ARBA" id="ARBA00023286"/>
    </source>
</evidence>
<keyword evidence="9 21" id="KW-0472">Membrane</keyword>
<comment type="subcellular location">
    <subcellularLocation>
        <location evidence="19">Postsynaptic cell membrane</location>
        <topology evidence="19">Multi-pass membrane protein</topology>
    </subcellularLocation>
</comment>
<accession>A0A3M7QPN0</accession>
<comment type="caution">
    <text evidence="25">The sequence shown here is derived from an EMBL/GenBank/DDBJ whole genome shotgun (WGS) entry which is preliminary data.</text>
</comment>
<feature type="region of interest" description="Disordered" evidence="22">
    <location>
        <begin position="491"/>
        <end position="510"/>
    </location>
</feature>
<sequence length="547" mass="63824">MSNFQIYIKVLFITFMCSSMNISFNCQHLKTAGAFSKDIEFHKNLAISRNVSMILDKLLKGYDKRLRPNYAGPPVEVGITININNINSVSEVNMDYTMDMFFRQMWTDRRLSFDGVSELVIGSDMLHKIWVPDTYIANDRKTYFHKATVKNKFIRINPDGQVLYSMRMTVTAACPMDFRYFPMDHQECDLEIESYGFRMEDIKYKWAAGLNSSAVDVAPNIELPQLKYKEYKLIERQFRLSTGLYSRLTMKLFFSRSLGYFITQIYIPSTLIVALSWVSFWLDRTAAPARVSLGITTVLTMVTFIWSTNASLPKISYIKGIDVYLVCCFFMTFASVIEYAMVSYVHHRNERRKRRLSKRAHFLNNANRQIALLNNNYASHPNLKDMAENSPNFNISSKSHKQRKNNLPIENYRGSIIDLRENDGEVFSVLPIQKQNYVKCTCNLHQLSSRQVDTNLMEFHPPSSKKDKKHLKKFFYEHPVNDFCSNELKFSRSSSSNKNKKNYKKKNFDLDEMTESRSNLTPNIINVKRPEQSILVKSVEKKKKRLR</sequence>
<evidence type="ECO:0000256" key="8">
    <source>
        <dbReference type="ARBA" id="ARBA00023065"/>
    </source>
</evidence>
<evidence type="ECO:0000256" key="3">
    <source>
        <dbReference type="ARBA" id="ARBA00022475"/>
    </source>
</evidence>
<evidence type="ECO:0000256" key="10">
    <source>
        <dbReference type="ARBA" id="ARBA00023157"/>
    </source>
</evidence>
<dbReference type="PROSITE" id="PS00236">
    <property type="entry name" value="NEUROTR_ION_CHANNEL"/>
    <property type="match status" value="1"/>
</dbReference>
<dbReference type="InterPro" id="IPR006201">
    <property type="entry name" value="Neur_channel"/>
</dbReference>
<keyword evidence="2 21" id="KW-0813">Transport</keyword>
<feature type="non-terminal residue" evidence="25">
    <location>
        <position position="547"/>
    </location>
</feature>
<keyword evidence="26" id="KW-1185">Reference proteome</keyword>
<dbReference type="Pfam" id="PF02932">
    <property type="entry name" value="Neur_chan_memb"/>
    <property type="match status" value="1"/>
</dbReference>
<evidence type="ECO:0000256" key="22">
    <source>
        <dbReference type="SAM" id="MobiDB-lite"/>
    </source>
</evidence>
<evidence type="ECO:0000256" key="15">
    <source>
        <dbReference type="ARBA" id="ARBA00023257"/>
    </source>
</evidence>
<feature type="domain" description="Neurotransmitter-gated ion-channel transmembrane" evidence="24">
    <location>
        <begin position="265"/>
        <end position="424"/>
    </location>
</feature>
<evidence type="ECO:0000256" key="6">
    <source>
        <dbReference type="ARBA" id="ARBA00022989"/>
    </source>
</evidence>
<evidence type="ECO:0000256" key="2">
    <source>
        <dbReference type="ARBA" id="ARBA00022448"/>
    </source>
</evidence>
<dbReference type="PANTHER" id="PTHR18945">
    <property type="entry name" value="NEUROTRANSMITTER GATED ION CHANNEL"/>
    <property type="match status" value="1"/>
</dbReference>
<evidence type="ECO:0000259" key="23">
    <source>
        <dbReference type="Pfam" id="PF02931"/>
    </source>
</evidence>
<feature type="transmembrane region" description="Helical" evidence="21">
    <location>
        <begin position="291"/>
        <end position="312"/>
    </location>
</feature>
<evidence type="ECO:0000256" key="5">
    <source>
        <dbReference type="ARBA" id="ARBA00022729"/>
    </source>
</evidence>
<gene>
    <name evidence="25" type="ORF">BpHYR1_045134</name>
</gene>
<keyword evidence="12" id="KW-0869">Chloride channel</keyword>
<feature type="transmembrane region" description="Helical" evidence="21">
    <location>
        <begin position="324"/>
        <end position="345"/>
    </location>
</feature>
<dbReference type="GO" id="GO:0045211">
    <property type="term" value="C:postsynaptic membrane"/>
    <property type="evidence" value="ECO:0007669"/>
    <property type="project" value="UniProtKB-SubCell"/>
</dbReference>
<dbReference type="FunFam" id="2.70.170.10:FF:000021">
    <property type="entry name" value="Gamma-aminobutyric acid receptor isoform 3b"/>
    <property type="match status" value="1"/>
</dbReference>
<dbReference type="GO" id="GO:0034707">
    <property type="term" value="C:chloride channel complex"/>
    <property type="evidence" value="ECO:0007669"/>
    <property type="project" value="UniProtKB-KW"/>
</dbReference>
<dbReference type="NCBIfam" id="TIGR00860">
    <property type="entry name" value="LIC"/>
    <property type="match status" value="1"/>
</dbReference>